<comment type="similarity">
    <text evidence="2">Belongs to the short-chain dehydrogenases/reductases (SDR) family.</text>
</comment>
<dbReference type="InterPro" id="IPR020904">
    <property type="entry name" value="Sc_DH/Rdtase_CS"/>
</dbReference>
<accession>A0A9J6C214</accession>
<dbReference type="Pfam" id="PF00106">
    <property type="entry name" value="adh_short"/>
    <property type="match status" value="1"/>
</dbReference>
<organism evidence="4 5">
    <name type="scientific">Polypedilum vanderplanki</name>
    <name type="common">Sleeping chironomid midge</name>
    <dbReference type="NCBI Taxonomy" id="319348"/>
    <lineage>
        <taxon>Eukaryota</taxon>
        <taxon>Metazoa</taxon>
        <taxon>Ecdysozoa</taxon>
        <taxon>Arthropoda</taxon>
        <taxon>Hexapoda</taxon>
        <taxon>Insecta</taxon>
        <taxon>Pterygota</taxon>
        <taxon>Neoptera</taxon>
        <taxon>Endopterygota</taxon>
        <taxon>Diptera</taxon>
        <taxon>Nematocera</taxon>
        <taxon>Chironomoidea</taxon>
        <taxon>Chironomidae</taxon>
        <taxon>Chironominae</taxon>
        <taxon>Polypedilum</taxon>
        <taxon>Polypedilum</taxon>
    </lineage>
</organism>
<evidence type="ECO:0000313" key="5">
    <source>
        <dbReference type="Proteomes" id="UP001107558"/>
    </source>
</evidence>
<protein>
    <submittedName>
        <fullName evidence="4">Uncharacterized protein</fullName>
    </submittedName>
</protein>
<evidence type="ECO:0000256" key="2">
    <source>
        <dbReference type="RuleBase" id="RU000363"/>
    </source>
</evidence>
<feature type="transmembrane region" description="Helical" evidence="3">
    <location>
        <begin position="26"/>
        <end position="48"/>
    </location>
</feature>
<evidence type="ECO:0000256" key="1">
    <source>
        <dbReference type="ARBA" id="ARBA00023002"/>
    </source>
</evidence>
<dbReference type="PRINTS" id="PR00081">
    <property type="entry name" value="GDHRDH"/>
</dbReference>
<keyword evidence="5" id="KW-1185">Reference proteome</keyword>
<dbReference type="GO" id="GO:0016616">
    <property type="term" value="F:oxidoreductase activity, acting on the CH-OH group of donors, NAD or NADP as acceptor"/>
    <property type="evidence" value="ECO:0007669"/>
    <property type="project" value="TreeGrafter"/>
</dbReference>
<comment type="caution">
    <text evidence="4">The sequence shown here is derived from an EMBL/GenBank/DDBJ whole genome shotgun (WGS) entry which is preliminary data.</text>
</comment>
<gene>
    <name evidence="4" type="ORF">PVAND_006082</name>
</gene>
<dbReference type="PROSITE" id="PS00061">
    <property type="entry name" value="ADH_SHORT"/>
    <property type="match status" value="1"/>
</dbReference>
<dbReference type="OrthoDB" id="6251714at2759"/>
<name>A0A9J6C214_POLVA</name>
<dbReference type="SUPFAM" id="SSF51735">
    <property type="entry name" value="NAD(P)-binding Rossmann-fold domains"/>
    <property type="match status" value="1"/>
</dbReference>
<dbReference type="GO" id="GO:0005811">
    <property type="term" value="C:lipid droplet"/>
    <property type="evidence" value="ECO:0007669"/>
    <property type="project" value="TreeGrafter"/>
</dbReference>
<dbReference type="InterPro" id="IPR036291">
    <property type="entry name" value="NAD(P)-bd_dom_sf"/>
</dbReference>
<dbReference type="PANTHER" id="PTHR24322:SF748">
    <property type="entry name" value="FI23927P1-RELATED"/>
    <property type="match status" value="1"/>
</dbReference>
<dbReference type="AlphaFoldDB" id="A0A9J6C214"/>
<sequence length="286" mass="32440">MFDINKVTTQEYHAADNSETEKQYKLTLLLVTLKVIGIMIVENVQYLFRKIFKSKSKREDIKNQLALVTGGGNGLGRAICFRLAKEQCDLAIADIDYNSALKTANEIMSKHKVTCKAYQCDISKIEEIEKLKNDIESEMRGIDILVNNAGLIYVCNFFTSNVNDIKKVVEVNLTAHIVMTRTFLTGMMERKRGKIMAICSMGCVLPAPLLNVYCATKWGLNGFMQGLADELLVDDYDQHIKLTSVYPDIINTRKEAMEMIDKLNHFLPKLTPERVADEAVRGMLRR</sequence>
<dbReference type="Gene3D" id="3.40.50.720">
    <property type="entry name" value="NAD(P)-binding Rossmann-like Domain"/>
    <property type="match status" value="1"/>
</dbReference>
<reference evidence="4" key="1">
    <citation type="submission" date="2021-03" db="EMBL/GenBank/DDBJ databases">
        <title>Chromosome level genome of the anhydrobiotic midge Polypedilum vanderplanki.</title>
        <authorList>
            <person name="Yoshida Y."/>
            <person name="Kikawada T."/>
            <person name="Gusev O."/>
        </authorList>
    </citation>
    <scope>NUCLEOTIDE SEQUENCE</scope>
    <source>
        <strain evidence="4">NIAS01</strain>
        <tissue evidence="4">Whole body or cell culture</tissue>
    </source>
</reference>
<dbReference type="PRINTS" id="PR00080">
    <property type="entry name" value="SDRFAMILY"/>
</dbReference>
<keyword evidence="3" id="KW-0472">Membrane</keyword>
<evidence type="ECO:0000256" key="3">
    <source>
        <dbReference type="SAM" id="Phobius"/>
    </source>
</evidence>
<dbReference type="PANTHER" id="PTHR24322">
    <property type="entry name" value="PKSB"/>
    <property type="match status" value="1"/>
</dbReference>
<dbReference type="EMBL" id="JADBJN010000002">
    <property type="protein sequence ID" value="KAG5676233.1"/>
    <property type="molecule type" value="Genomic_DNA"/>
</dbReference>
<proteinExistence type="inferred from homology"/>
<evidence type="ECO:0000313" key="4">
    <source>
        <dbReference type="EMBL" id="KAG5676233.1"/>
    </source>
</evidence>
<dbReference type="InterPro" id="IPR002347">
    <property type="entry name" value="SDR_fam"/>
</dbReference>
<dbReference type="Proteomes" id="UP001107558">
    <property type="component" value="Chromosome 2"/>
</dbReference>
<keyword evidence="1" id="KW-0560">Oxidoreductase</keyword>
<keyword evidence="3" id="KW-0812">Transmembrane</keyword>
<keyword evidence="3" id="KW-1133">Transmembrane helix</keyword>